<dbReference type="PANTHER" id="PTHR30390:SF6">
    <property type="entry name" value="DNAA INITIATOR-ASSOCIATING PROTEIN DIAA"/>
    <property type="match status" value="1"/>
</dbReference>
<dbReference type="InterPro" id="IPR050099">
    <property type="entry name" value="SIS_GmhA/DiaA_subfam"/>
</dbReference>
<dbReference type="CDD" id="cd05006">
    <property type="entry name" value="SIS_GmhA"/>
    <property type="match status" value="1"/>
</dbReference>
<gene>
    <name evidence="2" type="ORF">V1351_08705</name>
</gene>
<dbReference type="RefSeq" id="WP_338747767.1">
    <property type="nucleotide sequence ID" value="NZ_CP144913.1"/>
</dbReference>
<evidence type="ECO:0000313" key="2">
    <source>
        <dbReference type="EMBL" id="WXB75053.1"/>
    </source>
</evidence>
<dbReference type="InterPro" id="IPR001347">
    <property type="entry name" value="SIS_dom"/>
</dbReference>
<name>A0ABZ2MDF5_9MICO</name>
<dbReference type="PANTHER" id="PTHR30390">
    <property type="entry name" value="SEDOHEPTULOSE 7-PHOSPHATE ISOMERASE / DNAA INITIATOR-ASSOCIATING FACTOR FOR REPLICATION INITIATION"/>
    <property type="match status" value="1"/>
</dbReference>
<dbReference type="InterPro" id="IPR046348">
    <property type="entry name" value="SIS_dom_sf"/>
</dbReference>
<dbReference type="Pfam" id="PF13580">
    <property type="entry name" value="SIS_2"/>
    <property type="match status" value="1"/>
</dbReference>
<protein>
    <submittedName>
        <fullName evidence="2">SIS domain-containing protein</fullName>
    </submittedName>
</protein>
<sequence length="203" mass="21039">MTTHERSGADLVATRLEAGIEAWGRLAEQVAAPDLRDRAHTAGVAVLAALGSGGALLVAGNGGSAAISSHIAAEFLGKCVVDRHPLPAISLAESHSSLTAIGNDYGFDQVFVRGVQAFGRPGDVLLAMSTSGTSPNIVAALAEARSRGLVTILMTGEKGAGLVDLADHLLVVPSRETPRIQEVHLLWAHAWCEAVDHAMQEQG</sequence>
<dbReference type="EMBL" id="CP144913">
    <property type="protein sequence ID" value="WXB75053.1"/>
    <property type="molecule type" value="Genomic_DNA"/>
</dbReference>
<evidence type="ECO:0000313" key="3">
    <source>
        <dbReference type="Proteomes" id="UP001382727"/>
    </source>
</evidence>
<dbReference type="PROSITE" id="PS51464">
    <property type="entry name" value="SIS"/>
    <property type="match status" value="1"/>
</dbReference>
<accession>A0ABZ2MDF5</accession>
<proteinExistence type="predicted"/>
<dbReference type="SUPFAM" id="SSF53697">
    <property type="entry name" value="SIS domain"/>
    <property type="match status" value="1"/>
</dbReference>
<dbReference type="InterPro" id="IPR035461">
    <property type="entry name" value="GmhA/DiaA"/>
</dbReference>
<reference evidence="2 3" key="1">
    <citation type="submission" date="2024-02" db="EMBL/GenBank/DDBJ databases">
        <title>Janibacter sp. nov., isolated from gut of marine sandworm.</title>
        <authorList>
            <person name="Kim B."/>
            <person name="Jun M.O."/>
            <person name="Shin N.-R."/>
        </authorList>
    </citation>
    <scope>NUCLEOTIDE SEQUENCE [LARGE SCALE GENOMIC DNA]</scope>
    <source>
        <strain evidence="2 3">A1S7</strain>
    </source>
</reference>
<dbReference type="Proteomes" id="UP001382727">
    <property type="component" value="Chromosome"/>
</dbReference>
<feature type="domain" description="SIS" evidence="1">
    <location>
        <begin position="46"/>
        <end position="203"/>
    </location>
</feature>
<organism evidence="2 3">
    <name type="scientific">Janibacter alittae</name>
    <dbReference type="NCBI Taxonomy" id="3115209"/>
    <lineage>
        <taxon>Bacteria</taxon>
        <taxon>Bacillati</taxon>
        <taxon>Actinomycetota</taxon>
        <taxon>Actinomycetes</taxon>
        <taxon>Micrococcales</taxon>
        <taxon>Intrasporangiaceae</taxon>
        <taxon>Janibacter</taxon>
    </lineage>
</organism>
<evidence type="ECO:0000259" key="1">
    <source>
        <dbReference type="PROSITE" id="PS51464"/>
    </source>
</evidence>
<keyword evidence="3" id="KW-1185">Reference proteome</keyword>
<dbReference type="Gene3D" id="3.40.50.10490">
    <property type="entry name" value="Glucose-6-phosphate isomerase like protein, domain 1"/>
    <property type="match status" value="1"/>
</dbReference>